<evidence type="ECO:0000256" key="7">
    <source>
        <dbReference type="ARBA" id="ARBA00023136"/>
    </source>
</evidence>
<dbReference type="Gene3D" id="1.20.1560.10">
    <property type="entry name" value="ABC transporter type 1, transmembrane domain"/>
    <property type="match status" value="2"/>
</dbReference>
<dbReference type="InterPro" id="IPR003439">
    <property type="entry name" value="ABC_transporter-like_ATP-bd"/>
</dbReference>
<dbReference type="SUPFAM" id="SSF90123">
    <property type="entry name" value="ABC transporter transmembrane region"/>
    <property type="match status" value="2"/>
</dbReference>
<feature type="transmembrane region" description="Helical" evidence="9">
    <location>
        <begin position="137"/>
        <end position="156"/>
    </location>
</feature>
<organism evidence="12 13">
    <name type="scientific">Colletotrichum musicola</name>
    <dbReference type="NCBI Taxonomy" id="2175873"/>
    <lineage>
        <taxon>Eukaryota</taxon>
        <taxon>Fungi</taxon>
        <taxon>Dikarya</taxon>
        <taxon>Ascomycota</taxon>
        <taxon>Pezizomycotina</taxon>
        <taxon>Sordariomycetes</taxon>
        <taxon>Hypocreomycetidae</taxon>
        <taxon>Glomerellales</taxon>
        <taxon>Glomerellaceae</taxon>
        <taxon>Colletotrichum</taxon>
        <taxon>Colletotrichum orchidearum species complex</taxon>
    </lineage>
</organism>
<dbReference type="PANTHER" id="PTHR43394">
    <property type="entry name" value="ATP-DEPENDENT PERMEASE MDL1, MITOCHONDRIAL"/>
    <property type="match status" value="1"/>
</dbReference>
<dbReference type="PROSITE" id="PS51257">
    <property type="entry name" value="PROKAR_LIPOPROTEIN"/>
    <property type="match status" value="1"/>
</dbReference>
<name>A0A8H6NXJ3_9PEZI</name>
<feature type="transmembrane region" description="Helical" evidence="9">
    <location>
        <begin position="57"/>
        <end position="85"/>
    </location>
</feature>
<feature type="transmembrane region" description="Helical" evidence="9">
    <location>
        <begin position="806"/>
        <end position="823"/>
    </location>
</feature>
<feature type="transmembrane region" description="Helical" evidence="9">
    <location>
        <begin position="12"/>
        <end position="37"/>
    </location>
</feature>
<dbReference type="SMART" id="SM00382">
    <property type="entry name" value="AAA"/>
    <property type="match status" value="2"/>
</dbReference>
<dbReference type="GO" id="GO:0016887">
    <property type="term" value="F:ATP hydrolysis activity"/>
    <property type="evidence" value="ECO:0007669"/>
    <property type="project" value="InterPro"/>
</dbReference>
<dbReference type="InterPro" id="IPR036640">
    <property type="entry name" value="ABC1_TM_sf"/>
</dbReference>
<reference evidence="12" key="1">
    <citation type="journal article" date="2020" name="Phytopathology">
        <title>Genome Sequence Resources of Colletotrichum truncatum, C. plurivorum, C. musicola, and C. sojae: Four Species Pathogenic to Soybean (Glycine max).</title>
        <authorList>
            <person name="Rogerio F."/>
            <person name="Boufleur T.R."/>
            <person name="Ciampi-Guillardi M."/>
            <person name="Sukno S.A."/>
            <person name="Thon M.R."/>
            <person name="Massola Junior N.S."/>
            <person name="Baroncelli R."/>
        </authorList>
    </citation>
    <scope>NUCLEOTIDE SEQUENCE</scope>
    <source>
        <strain evidence="12">LFN0074</strain>
    </source>
</reference>
<feature type="domain" description="ABC transporter" evidence="10">
    <location>
        <begin position="341"/>
        <end position="580"/>
    </location>
</feature>
<comment type="caution">
    <text evidence="12">The sequence shown here is derived from an EMBL/GenBank/DDBJ whole genome shotgun (WGS) entry which is preliminary data.</text>
</comment>
<evidence type="ECO:0000256" key="9">
    <source>
        <dbReference type="SAM" id="Phobius"/>
    </source>
</evidence>
<keyword evidence="13" id="KW-1185">Reference proteome</keyword>
<dbReference type="Gene3D" id="3.40.50.300">
    <property type="entry name" value="P-loop containing nucleotide triphosphate hydrolases"/>
    <property type="match status" value="2"/>
</dbReference>
<dbReference type="EMBL" id="WIGM01000019">
    <property type="protein sequence ID" value="KAF6844357.1"/>
    <property type="molecule type" value="Genomic_DNA"/>
</dbReference>
<comment type="subcellular location">
    <subcellularLocation>
        <location evidence="1">Membrane</location>
        <topology evidence="1">Multi-pass membrane protein</topology>
    </subcellularLocation>
</comment>
<dbReference type="GO" id="GO:0090374">
    <property type="term" value="P:oligopeptide export from mitochondrion"/>
    <property type="evidence" value="ECO:0007669"/>
    <property type="project" value="TreeGrafter"/>
</dbReference>
<dbReference type="GO" id="GO:0005524">
    <property type="term" value="F:ATP binding"/>
    <property type="evidence" value="ECO:0007669"/>
    <property type="project" value="UniProtKB-KW"/>
</dbReference>
<proteinExistence type="predicted"/>
<dbReference type="PANTHER" id="PTHR43394:SF15">
    <property type="entry name" value="ALPHA-FACTOR-TRANSPORTING ATPASE"/>
    <property type="match status" value="1"/>
</dbReference>
<gene>
    <name evidence="12" type="ORF">CMUS01_01232</name>
</gene>
<feature type="region of interest" description="Disordered" evidence="8">
    <location>
        <begin position="705"/>
        <end position="734"/>
    </location>
</feature>
<evidence type="ECO:0000256" key="1">
    <source>
        <dbReference type="ARBA" id="ARBA00004141"/>
    </source>
</evidence>
<keyword evidence="3 9" id="KW-0812">Transmembrane</keyword>
<evidence type="ECO:0000256" key="6">
    <source>
        <dbReference type="ARBA" id="ARBA00022989"/>
    </source>
</evidence>
<feature type="region of interest" description="Disordered" evidence="8">
    <location>
        <begin position="578"/>
        <end position="619"/>
    </location>
</feature>
<protein>
    <submittedName>
        <fullName evidence="12">ABC a-pheromone efflux pump</fullName>
    </submittedName>
</protein>
<feature type="transmembrane region" description="Helical" evidence="9">
    <location>
        <begin position="281"/>
        <end position="302"/>
    </location>
</feature>
<dbReference type="InterPro" id="IPR017871">
    <property type="entry name" value="ABC_transporter-like_CS"/>
</dbReference>
<dbReference type="InterPro" id="IPR003593">
    <property type="entry name" value="AAA+_ATPase"/>
</dbReference>
<evidence type="ECO:0000256" key="4">
    <source>
        <dbReference type="ARBA" id="ARBA00022741"/>
    </source>
</evidence>
<dbReference type="CDD" id="cd18577">
    <property type="entry name" value="ABC_6TM_Pgp_ABCB1_D1_like"/>
    <property type="match status" value="1"/>
</dbReference>
<feature type="domain" description="ABC transporter" evidence="10">
    <location>
        <begin position="1086"/>
        <end position="1338"/>
    </location>
</feature>
<evidence type="ECO:0000313" key="13">
    <source>
        <dbReference type="Proteomes" id="UP000639643"/>
    </source>
</evidence>
<sequence>MGRCKRRHFGTIIAAILAACACAAVSAAYAMVLGQFFQTITDYASGSSRPTETLVRTANWCIIISALGAGAFTSNALLMSTWIVFGEAQARSARQRTFDNLVHQDLAWYDGQADGTPSLLIRIETQINELRTATSQVFGFLVVDVITAIGCFAVAFAHSWKLALLMIAFVPLAQPVLSLTNRRLEPAISRQKEHLAEGSKRTNASIAAIDLVKIYNGFSQEVRQYSDTVEAAKEQYLIQARYSAIQISYMQFWASMLFVVGFWVGAWLVTQGAHAAQVLTTFYATLTALQGLSSAMPQWLVLMKGMSAGRDLGQLLASPGTRETPKRKTGTIRPEKCTGDVRVVNTTFSYPARPEKTVLENSSFHFPAGQTTFLIGRSGSGKSTLGSLLVNFYEPQVGVILVDDRPVNNLDEKWLRENVTLVQQSSTLFQGTILDNIALGSTSPDNIPLGHVKTACDLAMLQSTIIEMPNGMETVVDSSGSTLSGGQKQRLALARARLRDPPVLILDEVTSGLDQENKEMVMEAVRKWRQGKTTIVITHDLSQIEDEDYVYVLEKGRVAQEGKHKVLSKDNKYLFGRLDTTKASEPEEQGSKRRGPRSMRDLHSYQQSQSARHGKRRSRAWHMSIGGSTALRSGWGLSTAYRRLSAGRDRFTPQLATISDLDEERSPVLRNTMPQASDRSTMDALQVYGMAVQRSRRPSNRILRRWHGPGALSDDGRQRPDNLDESADQGAEQEVTKVRRVHSMSLRAIFLTVWPHLTTGDKIRLVIGLVCCVIAAGCNPAFSFCFARLLATFWTPDDWFGATRDWVVYLFTIAVVNGGALFVERCFMESTGQAWADAVRLEGMRRVLQQPKAWFDEPENSPCRISECFDCDAEEMRNLVARFGPLMLMLVVMVSISTTWAMTISWKLTLVSISTTPIILCTVKLLSVAGTKWESACNEGACMSTSLMNDALVNIRVTKAFTLETLFSQRYMECAESTRQLGFQRALTLGPFFGLNQSLNHLIIALVFWYGMHVTVYRTEMSATQLQEVVNLLLFCVGQASAMVSFMPQISASQAAATRMLHLASRPVEGPPHGGSIEAPSSLFPIRMLNISFAYPSRPKQSVLRDVSLQVDQGICMAIVGPSGSGKSTIVSLLMGLYSPSQRNSWNNLAQVSFAGIDIRRLDKAQLSHMISYVPQTPSLFPTTIAENIAYGLGEKSALRQQSNIERASRAADIHSFIVSLPQGYQTLVGDGGQALSGGQAQRVCIARALARKPLLLVMDEPTGSLDHEAAENIRQTMKSVLKKQTRYETSVVIATHDKETMRIADHIVVIENGKIVEEGSFEELKLPGRKLRGLIEDSP</sequence>
<feature type="transmembrane region" description="Helical" evidence="9">
    <location>
        <begin position="765"/>
        <end position="794"/>
    </location>
</feature>
<dbReference type="PROSITE" id="PS50893">
    <property type="entry name" value="ABC_TRANSPORTER_2"/>
    <property type="match status" value="2"/>
</dbReference>
<evidence type="ECO:0000313" key="12">
    <source>
        <dbReference type="EMBL" id="KAF6844357.1"/>
    </source>
</evidence>
<keyword evidence="6 9" id="KW-1133">Transmembrane helix</keyword>
<dbReference type="Pfam" id="PF00664">
    <property type="entry name" value="ABC_membrane"/>
    <property type="match status" value="2"/>
</dbReference>
<evidence type="ECO:0000256" key="5">
    <source>
        <dbReference type="ARBA" id="ARBA00022840"/>
    </source>
</evidence>
<evidence type="ECO:0000259" key="10">
    <source>
        <dbReference type="PROSITE" id="PS50893"/>
    </source>
</evidence>
<dbReference type="OrthoDB" id="6500128at2759"/>
<feature type="compositionally biased region" description="Basic and acidic residues" evidence="8">
    <location>
        <begin position="579"/>
        <end position="591"/>
    </location>
</feature>
<dbReference type="SUPFAM" id="SSF52540">
    <property type="entry name" value="P-loop containing nucleoside triphosphate hydrolases"/>
    <property type="match status" value="2"/>
</dbReference>
<evidence type="ECO:0000256" key="3">
    <source>
        <dbReference type="ARBA" id="ARBA00022692"/>
    </source>
</evidence>
<keyword evidence="4" id="KW-0547">Nucleotide-binding</keyword>
<dbReference type="InterPro" id="IPR027417">
    <property type="entry name" value="P-loop_NTPase"/>
</dbReference>
<feature type="transmembrane region" description="Helical" evidence="9">
    <location>
        <begin position="1029"/>
        <end position="1047"/>
    </location>
</feature>
<keyword evidence="2" id="KW-0813">Transport</keyword>
<feature type="domain" description="ABC transmembrane type-1" evidence="11">
    <location>
        <begin position="13"/>
        <end position="305"/>
    </location>
</feature>
<dbReference type="Proteomes" id="UP000639643">
    <property type="component" value="Unassembled WGS sequence"/>
</dbReference>
<dbReference type="InterPro" id="IPR039421">
    <property type="entry name" value="Type_1_exporter"/>
</dbReference>
<dbReference type="CDD" id="cd18578">
    <property type="entry name" value="ABC_6TM_Pgp_ABCB1_D2_like"/>
    <property type="match status" value="1"/>
</dbReference>
<dbReference type="FunFam" id="3.40.50.300:FF:001471">
    <property type="entry name" value="P-loop containing nucleoside triphosphate hydrolase protein"/>
    <property type="match status" value="1"/>
</dbReference>
<evidence type="ECO:0000256" key="8">
    <source>
        <dbReference type="SAM" id="MobiDB-lite"/>
    </source>
</evidence>
<keyword evidence="7 9" id="KW-0472">Membrane</keyword>
<feature type="transmembrane region" description="Helical" evidence="9">
    <location>
        <begin position="162"/>
        <end position="180"/>
    </location>
</feature>
<feature type="transmembrane region" description="Helical" evidence="9">
    <location>
        <begin position="249"/>
        <end position="269"/>
    </location>
</feature>
<feature type="transmembrane region" description="Helical" evidence="9">
    <location>
        <begin position="999"/>
        <end position="1017"/>
    </location>
</feature>
<dbReference type="PROSITE" id="PS50929">
    <property type="entry name" value="ABC_TM1F"/>
    <property type="match status" value="2"/>
</dbReference>
<dbReference type="FunFam" id="3.40.50.300:FF:000604">
    <property type="entry name" value="ABC transporter B family member 28"/>
    <property type="match status" value="1"/>
</dbReference>
<dbReference type="GO" id="GO:0005743">
    <property type="term" value="C:mitochondrial inner membrane"/>
    <property type="evidence" value="ECO:0007669"/>
    <property type="project" value="TreeGrafter"/>
</dbReference>
<keyword evidence="5" id="KW-0067">ATP-binding</keyword>
<dbReference type="PROSITE" id="PS00211">
    <property type="entry name" value="ABC_TRANSPORTER_1"/>
    <property type="match status" value="1"/>
</dbReference>
<feature type="transmembrane region" description="Helical" evidence="9">
    <location>
        <begin position="886"/>
        <end position="906"/>
    </location>
</feature>
<feature type="domain" description="ABC transmembrane type-1" evidence="11">
    <location>
        <begin position="766"/>
        <end position="1052"/>
    </location>
</feature>
<evidence type="ECO:0000256" key="2">
    <source>
        <dbReference type="ARBA" id="ARBA00022448"/>
    </source>
</evidence>
<accession>A0A8H6NXJ3</accession>
<dbReference type="Pfam" id="PF00005">
    <property type="entry name" value="ABC_tran"/>
    <property type="match status" value="2"/>
</dbReference>
<dbReference type="InterPro" id="IPR011527">
    <property type="entry name" value="ABC1_TM_dom"/>
</dbReference>
<dbReference type="GO" id="GO:0015421">
    <property type="term" value="F:ABC-type oligopeptide transporter activity"/>
    <property type="evidence" value="ECO:0007669"/>
    <property type="project" value="TreeGrafter"/>
</dbReference>
<evidence type="ECO:0000259" key="11">
    <source>
        <dbReference type="PROSITE" id="PS50929"/>
    </source>
</evidence>